<dbReference type="WBParaSite" id="MCU_008686-RA">
    <property type="protein sequence ID" value="MCU_008686-RA"/>
    <property type="gene ID" value="MCU_008686"/>
</dbReference>
<dbReference type="InterPro" id="IPR007327">
    <property type="entry name" value="TPD52"/>
</dbReference>
<evidence type="ECO:0000256" key="1">
    <source>
        <dbReference type="ARBA" id="ARBA00005702"/>
    </source>
</evidence>
<dbReference type="GO" id="GO:0005737">
    <property type="term" value="C:cytoplasm"/>
    <property type="evidence" value="ECO:0007669"/>
    <property type="project" value="TreeGrafter"/>
</dbReference>
<feature type="compositionally biased region" description="Pro residues" evidence="3">
    <location>
        <begin position="21"/>
        <end position="32"/>
    </location>
</feature>
<comment type="similarity">
    <text evidence="1">Belongs to the TPD52 family.</text>
</comment>
<dbReference type="PANTHER" id="PTHR19307">
    <property type="entry name" value="TUMOR PROTEIN D52"/>
    <property type="match status" value="1"/>
</dbReference>
<reference evidence="4" key="1">
    <citation type="submission" date="2019-11" db="UniProtKB">
        <authorList>
            <consortium name="WormBaseParasite"/>
        </authorList>
    </citation>
    <scope>IDENTIFICATION</scope>
</reference>
<dbReference type="AlphaFoldDB" id="A0A5K3FJB1"/>
<feature type="region of interest" description="Disordered" evidence="3">
    <location>
        <begin position="131"/>
        <end position="166"/>
    </location>
</feature>
<organism evidence="4">
    <name type="scientific">Mesocestoides corti</name>
    <name type="common">Flatworm</name>
    <dbReference type="NCBI Taxonomy" id="53468"/>
    <lineage>
        <taxon>Eukaryota</taxon>
        <taxon>Metazoa</taxon>
        <taxon>Spiralia</taxon>
        <taxon>Lophotrochozoa</taxon>
        <taxon>Platyhelminthes</taxon>
        <taxon>Cestoda</taxon>
        <taxon>Eucestoda</taxon>
        <taxon>Cyclophyllidea</taxon>
        <taxon>Mesocestoididae</taxon>
        <taxon>Mesocestoides</taxon>
    </lineage>
</organism>
<evidence type="ECO:0000256" key="3">
    <source>
        <dbReference type="SAM" id="MobiDB-lite"/>
    </source>
</evidence>
<evidence type="ECO:0000256" key="2">
    <source>
        <dbReference type="ARBA" id="ARBA00023054"/>
    </source>
</evidence>
<evidence type="ECO:0000313" key="4">
    <source>
        <dbReference type="WBParaSite" id="MCU_008686-RA"/>
    </source>
</evidence>
<dbReference type="PANTHER" id="PTHR19307:SF14">
    <property type="entry name" value="TUMOR PROTEIN D52"/>
    <property type="match status" value="1"/>
</dbReference>
<protein>
    <submittedName>
        <fullName evidence="4">Tumor protein D52</fullName>
    </submittedName>
</protein>
<accession>A0A5K3FJB1</accession>
<feature type="region of interest" description="Disordered" evidence="3">
    <location>
        <begin position="1"/>
        <end position="44"/>
    </location>
</feature>
<name>A0A5K3FJB1_MESCO</name>
<sequence length="166" mass="18046">MAMPAYSLDSQEKDGLYPNLPSAPPDNPPPYSAAPSKEEVEEELRKIEDEIATLRVVLASKLERSAALKRQLGIYGIDVAKDDMKRVANTITQSKPYTTVKGAVTKQWNNVTQTQAYKSVNNGVNSLFKSIKSSFSGNGQEPATRSAQPATSTSYGQPTPSRQPTL</sequence>
<dbReference type="Pfam" id="PF04201">
    <property type="entry name" value="TPD52"/>
    <property type="match status" value="1"/>
</dbReference>
<keyword evidence="2" id="KW-0175">Coiled coil</keyword>
<proteinExistence type="inferred from homology"/>